<organism evidence="3 4">
    <name type="scientific">Ananas comosus</name>
    <name type="common">Pineapple</name>
    <name type="synonym">Ananas ananas</name>
    <dbReference type="NCBI Taxonomy" id="4615"/>
    <lineage>
        <taxon>Eukaryota</taxon>
        <taxon>Viridiplantae</taxon>
        <taxon>Streptophyta</taxon>
        <taxon>Embryophyta</taxon>
        <taxon>Tracheophyta</taxon>
        <taxon>Spermatophyta</taxon>
        <taxon>Magnoliopsida</taxon>
        <taxon>Liliopsida</taxon>
        <taxon>Poales</taxon>
        <taxon>Bromeliaceae</taxon>
        <taxon>Bromelioideae</taxon>
        <taxon>Ananas</taxon>
    </lineage>
</organism>
<keyword evidence="1" id="KW-0472">Membrane</keyword>
<evidence type="ECO:0000313" key="4">
    <source>
        <dbReference type="Proteomes" id="UP000092600"/>
    </source>
</evidence>
<feature type="signal peptide" evidence="2">
    <location>
        <begin position="1"/>
        <end position="17"/>
    </location>
</feature>
<feature type="transmembrane region" description="Helical" evidence="1">
    <location>
        <begin position="84"/>
        <end position="106"/>
    </location>
</feature>
<evidence type="ECO:0000256" key="1">
    <source>
        <dbReference type="SAM" id="Phobius"/>
    </source>
</evidence>
<feature type="transmembrane region" description="Helical" evidence="1">
    <location>
        <begin position="118"/>
        <end position="136"/>
    </location>
</feature>
<comment type="caution">
    <text evidence="3">The sequence shown here is derived from an EMBL/GenBank/DDBJ whole genome shotgun (WGS) entry which is preliminary data.</text>
</comment>
<dbReference type="EMBL" id="LSRQ01000309">
    <property type="protein sequence ID" value="OAY83810.1"/>
    <property type="molecule type" value="Genomic_DNA"/>
</dbReference>
<evidence type="ECO:0000256" key="2">
    <source>
        <dbReference type="SAM" id="SignalP"/>
    </source>
</evidence>
<protein>
    <submittedName>
        <fullName evidence="3">Uncharacterized protein</fullName>
    </submittedName>
</protein>
<feature type="transmembrane region" description="Helical" evidence="1">
    <location>
        <begin position="186"/>
        <end position="208"/>
    </location>
</feature>
<proteinExistence type="predicted"/>
<keyword evidence="2" id="KW-0732">Signal</keyword>
<keyword evidence="1" id="KW-1133">Transmembrane helix</keyword>
<dbReference type="AlphaFoldDB" id="A0A199W4I0"/>
<gene>
    <name evidence="3" type="ORF">ACMD2_19516</name>
</gene>
<keyword evidence="1" id="KW-0812">Transmembrane</keyword>
<reference evidence="3 4" key="1">
    <citation type="journal article" date="2016" name="DNA Res.">
        <title>The draft genome of MD-2 pineapple using hybrid error correction of long reads.</title>
        <authorList>
            <person name="Redwan R.M."/>
            <person name="Saidin A."/>
            <person name="Kumar S.V."/>
        </authorList>
    </citation>
    <scope>NUCLEOTIDE SEQUENCE [LARGE SCALE GENOMIC DNA]</scope>
    <source>
        <strain evidence="4">cv. MD2</strain>
        <tissue evidence="3">Leaf</tissue>
    </source>
</reference>
<name>A0A199W4I0_ANACO</name>
<feature type="chain" id="PRO_5008286308" evidence="2">
    <location>
        <begin position="18"/>
        <end position="300"/>
    </location>
</feature>
<feature type="transmembrane region" description="Helical" evidence="1">
    <location>
        <begin position="156"/>
        <end position="174"/>
    </location>
</feature>
<evidence type="ECO:0000313" key="3">
    <source>
        <dbReference type="EMBL" id="OAY83810.1"/>
    </source>
</evidence>
<accession>A0A199W4I0</accession>
<dbReference type="Proteomes" id="UP000092600">
    <property type="component" value="Unassembled WGS sequence"/>
</dbReference>
<sequence>MSLRFSLFGCCFGFAHAYPAIRGCPDASGVLITMLTFPWINSVRLVLFGAIFPDCALFAEPSASRCAPDHLSVRVSADFESPRFAVWEFVLIAGLIVHGPSISVRFSAKFAERTRFRFGFFPTVFALLAGHHRHFVATEGSGVEIDTSGNPDSYDYPAMIVLLCIQIGVLWGSGSGHLVGPTASRYGIGFGKPITGILLVWILTWWIFLGPCSDATVTGGCFELVAPALAGFHDLVTALGGIHDTGSVWPPIGGVLIRIGRPAGRMDQVALEVCGPIQQAQIGYSDRDEELDFGLDERTI</sequence>